<dbReference type="Proteomes" id="UP000581769">
    <property type="component" value="Unassembled WGS sequence"/>
</dbReference>
<reference evidence="1 2" key="1">
    <citation type="submission" date="2020-08" db="EMBL/GenBank/DDBJ databases">
        <title>Sequencing the genomes of 1000 actinobacteria strains.</title>
        <authorList>
            <person name="Klenk H.-P."/>
        </authorList>
    </citation>
    <scope>NUCLEOTIDE SEQUENCE [LARGE SCALE GENOMIC DNA]</scope>
    <source>
        <strain evidence="1 2">DSM 45859</strain>
    </source>
</reference>
<keyword evidence="2" id="KW-1185">Reference proteome</keyword>
<gene>
    <name evidence="1" type="ORF">BJY18_006559</name>
</gene>
<sequence length="74" mass="7738">MPVARTTPLAAVRSRAIDRVRSEPVSGAGLLESCRPYDDVSGTVLSTVDCVRTATATRLPAGLVRLRGAGVTRS</sequence>
<organism evidence="1 2">
    <name type="scientific">Amycolatopsis jiangsuensis</name>
    <dbReference type="NCBI Taxonomy" id="1181879"/>
    <lineage>
        <taxon>Bacteria</taxon>
        <taxon>Bacillati</taxon>
        <taxon>Actinomycetota</taxon>
        <taxon>Actinomycetes</taxon>
        <taxon>Pseudonocardiales</taxon>
        <taxon>Pseudonocardiaceae</taxon>
        <taxon>Amycolatopsis</taxon>
    </lineage>
</organism>
<accession>A0A840J6N9</accession>
<proteinExistence type="predicted"/>
<name>A0A840J6N9_9PSEU</name>
<evidence type="ECO:0000313" key="1">
    <source>
        <dbReference type="EMBL" id="MBB4689074.1"/>
    </source>
</evidence>
<comment type="caution">
    <text evidence="1">The sequence shown here is derived from an EMBL/GenBank/DDBJ whole genome shotgun (WGS) entry which is preliminary data.</text>
</comment>
<protein>
    <submittedName>
        <fullName evidence="1">Uncharacterized protein</fullName>
    </submittedName>
</protein>
<evidence type="ECO:0000313" key="2">
    <source>
        <dbReference type="Proteomes" id="UP000581769"/>
    </source>
</evidence>
<dbReference type="AlphaFoldDB" id="A0A840J6N9"/>
<dbReference type="EMBL" id="JACHMG010000001">
    <property type="protein sequence ID" value="MBB4689074.1"/>
    <property type="molecule type" value="Genomic_DNA"/>
</dbReference>